<name>A0A818YKZ8_9BILA</name>
<gene>
    <name evidence="2" type="ORF">OTI717_LOCUS15829</name>
</gene>
<dbReference type="InterPro" id="IPR035896">
    <property type="entry name" value="AN1-like_Znf"/>
</dbReference>
<accession>A0A818YKZ8</accession>
<keyword evidence="1" id="KW-0175">Coiled coil</keyword>
<evidence type="ECO:0000256" key="1">
    <source>
        <dbReference type="SAM" id="Coils"/>
    </source>
</evidence>
<sequence>MTSSMPSKTLCASCDKNGVGIFKCEGCTQVFCRKHSIEHRDILSHQLDKIVLEHDTLQQTIVEYEDKQNRCHPLMEQINRWETDAIERIRKTAEEARQQVNKLITTQKEIVSKKLHDLAERLRKARTDDDYVETDLEIWVTKLEKWKRYVTAVFHSINIHEDPTNVLIAKMYISSTVQQLDFEERFGEISGDINIEDNGHVIKHGSSEPRSSKKEYFGYGWQTDDYMNNPDSGRKIRQNSKDLQGETMLKLELLIDCDNRKIGYFNEQTKNTHEMTVNISKCPFPWQLEFYLFDIDDRVEILSSSQEF</sequence>
<reference evidence="2" key="1">
    <citation type="submission" date="2021-02" db="EMBL/GenBank/DDBJ databases">
        <authorList>
            <person name="Nowell W R."/>
        </authorList>
    </citation>
    <scope>NUCLEOTIDE SEQUENCE</scope>
</reference>
<comment type="caution">
    <text evidence="2">The sequence shown here is derived from an EMBL/GenBank/DDBJ whole genome shotgun (WGS) entry which is preliminary data.</text>
</comment>
<evidence type="ECO:0008006" key="4">
    <source>
        <dbReference type="Google" id="ProtNLM"/>
    </source>
</evidence>
<proteinExistence type="predicted"/>
<organism evidence="2 3">
    <name type="scientific">Rotaria sordida</name>
    <dbReference type="NCBI Taxonomy" id="392033"/>
    <lineage>
        <taxon>Eukaryota</taxon>
        <taxon>Metazoa</taxon>
        <taxon>Spiralia</taxon>
        <taxon>Gnathifera</taxon>
        <taxon>Rotifera</taxon>
        <taxon>Eurotatoria</taxon>
        <taxon>Bdelloidea</taxon>
        <taxon>Philodinida</taxon>
        <taxon>Philodinidae</taxon>
        <taxon>Rotaria</taxon>
    </lineage>
</organism>
<evidence type="ECO:0000313" key="3">
    <source>
        <dbReference type="Proteomes" id="UP000663823"/>
    </source>
</evidence>
<dbReference type="AlphaFoldDB" id="A0A818YKZ8"/>
<feature type="coiled-coil region" evidence="1">
    <location>
        <begin position="47"/>
        <end position="106"/>
    </location>
</feature>
<dbReference type="SUPFAM" id="SSF118310">
    <property type="entry name" value="AN1-like Zinc finger"/>
    <property type="match status" value="1"/>
</dbReference>
<dbReference type="Proteomes" id="UP000663823">
    <property type="component" value="Unassembled WGS sequence"/>
</dbReference>
<dbReference type="EMBL" id="CAJOAX010001910">
    <property type="protein sequence ID" value="CAF3755645.1"/>
    <property type="molecule type" value="Genomic_DNA"/>
</dbReference>
<protein>
    <recommendedName>
        <fullName evidence="4">B box-type domain-containing protein</fullName>
    </recommendedName>
</protein>
<evidence type="ECO:0000313" key="2">
    <source>
        <dbReference type="EMBL" id="CAF3755645.1"/>
    </source>
</evidence>